<reference evidence="1 2" key="1">
    <citation type="journal article" date="2022" name="Cell">
        <title>Repeat-based holocentromeres influence genome architecture and karyotype evolution.</title>
        <authorList>
            <person name="Hofstatter P.G."/>
            <person name="Thangavel G."/>
            <person name="Lux T."/>
            <person name="Neumann P."/>
            <person name="Vondrak T."/>
            <person name="Novak P."/>
            <person name="Zhang M."/>
            <person name="Costa L."/>
            <person name="Castellani M."/>
            <person name="Scott A."/>
            <person name="Toegelov H."/>
            <person name="Fuchs J."/>
            <person name="Mata-Sucre Y."/>
            <person name="Dias Y."/>
            <person name="Vanzela A.L.L."/>
            <person name="Huettel B."/>
            <person name="Almeida C.C.S."/>
            <person name="Simkova H."/>
            <person name="Souza G."/>
            <person name="Pedrosa-Harand A."/>
            <person name="Macas J."/>
            <person name="Mayer K.F.X."/>
            <person name="Houben A."/>
            <person name="Marques A."/>
        </authorList>
    </citation>
    <scope>NUCLEOTIDE SEQUENCE [LARGE SCALE GENOMIC DNA]</scope>
    <source>
        <strain evidence="1">RhyTen1mFocal</strain>
    </source>
</reference>
<evidence type="ECO:0000313" key="2">
    <source>
        <dbReference type="Proteomes" id="UP001210211"/>
    </source>
</evidence>
<comment type="caution">
    <text evidence="1">The sequence shown here is derived from an EMBL/GenBank/DDBJ whole genome shotgun (WGS) entry which is preliminary data.</text>
</comment>
<name>A0AAD5ZE91_9POAL</name>
<dbReference type="AlphaFoldDB" id="A0AAD5ZE91"/>
<dbReference type="EMBL" id="JAMRDG010000002">
    <property type="protein sequence ID" value="KAJ3691700.1"/>
    <property type="molecule type" value="Genomic_DNA"/>
</dbReference>
<keyword evidence="2" id="KW-1185">Reference proteome</keyword>
<dbReference type="InterPro" id="IPR032675">
    <property type="entry name" value="LRR_dom_sf"/>
</dbReference>
<evidence type="ECO:0000313" key="1">
    <source>
        <dbReference type="EMBL" id="KAJ3691700.1"/>
    </source>
</evidence>
<dbReference type="Proteomes" id="UP001210211">
    <property type="component" value="Unassembled WGS sequence"/>
</dbReference>
<protein>
    <recommendedName>
        <fullName evidence="3">F-box domain-containing protein</fullName>
    </recommendedName>
</protein>
<evidence type="ECO:0008006" key="3">
    <source>
        <dbReference type="Google" id="ProtNLM"/>
    </source>
</evidence>
<dbReference type="PANTHER" id="PTHR34223">
    <property type="entry name" value="OS11G0201299 PROTEIN"/>
    <property type="match status" value="1"/>
</dbReference>
<dbReference type="Gene3D" id="3.80.10.10">
    <property type="entry name" value="Ribonuclease Inhibitor"/>
    <property type="match status" value="1"/>
</dbReference>
<dbReference type="SUPFAM" id="SSF52047">
    <property type="entry name" value="RNI-like"/>
    <property type="match status" value="1"/>
</dbReference>
<proteinExistence type="predicted"/>
<sequence length="269" mass="31124">MHLDEDFMEKIFSECPSLTDLHLAWCVLMNIRMIRSQKLKYLALDRCVYEVDMQLIDAPSLTELCINGLEALPHRIFITNMPFLLKAVVGYWSSQPKQSAIFPLFSNVQQLELKGCTIEALLKRELPTCPIFHKLRSLYIEVNCTTGDLALTTDFILRHCPKLRKLVLSDGTDYCCEELWDSESEYQIATSYGLHRQLGFAIRCAKWPDNGLEERRKKLRTILVVGPMVFDKITVLHLNCCHKGRKTLEDLKKRGMWKGIGMRWLIIDA</sequence>
<organism evidence="1 2">
    <name type="scientific">Rhynchospora tenuis</name>
    <dbReference type="NCBI Taxonomy" id="198213"/>
    <lineage>
        <taxon>Eukaryota</taxon>
        <taxon>Viridiplantae</taxon>
        <taxon>Streptophyta</taxon>
        <taxon>Embryophyta</taxon>
        <taxon>Tracheophyta</taxon>
        <taxon>Spermatophyta</taxon>
        <taxon>Magnoliopsida</taxon>
        <taxon>Liliopsida</taxon>
        <taxon>Poales</taxon>
        <taxon>Cyperaceae</taxon>
        <taxon>Cyperoideae</taxon>
        <taxon>Rhynchosporeae</taxon>
        <taxon>Rhynchospora</taxon>
    </lineage>
</organism>
<accession>A0AAD5ZE91</accession>
<gene>
    <name evidence="1" type="ORF">LUZ61_020864</name>
</gene>
<dbReference type="PANTHER" id="PTHR34223:SF51">
    <property type="entry name" value="OS06G0556300 PROTEIN"/>
    <property type="match status" value="1"/>
</dbReference>
<dbReference type="InterPro" id="IPR053197">
    <property type="entry name" value="F-box_SCFL_complex_component"/>
</dbReference>